<proteinExistence type="predicted"/>
<sequence length="79" mass="8622">MSKQHVADATDARTRQDENVTSTGNNPVVSVVLFIVLFGIFVGGLYMMSLFAATPFLIGLAMCMVALYLTFDTVPRFLS</sequence>
<reference evidence="3" key="2">
    <citation type="submission" date="2021-09" db="EMBL/GenBank/DDBJ databases">
        <authorList>
            <person name="Gilroy R."/>
        </authorList>
    </citation>
    <scope>NUCLEOTIDE SEQUENCE</scope>
    <source>
        <strain evidence="3">ChiGjej5B5-22894</strain>
    </source>
</reference>
<keyword evidence="2" id="KW-0812">Transmembrane</keyword>
<comment type="caution">
    <text evidence="3">The sequence shown here is derived from an EMBL/GenBank/DDBJ whole genome shotgun (WGS) entry which is preliminary data.</text>
</comment>
<name>A0A921MWF4_9MICO</name>
<protein>
    <submittedName>
        <fullName evidence="3">Uncharacterized protein</fullName>
    </submittedName>
</protein>
<dbReference type="EMBL" id="DYUE01000141">
    <property type="protein sequence ID" value="HJG91211.1"/>
    <property type="molecule type" value="Genomic_DNA"/>
</dbReference>
<feature type="compositionally biased region" description="Basic and acidic residues" evidence="1">
    <location>
        <begin position="1"/>
        <end position="18"/>
    </location>
</feature>
<gene>
    <name evidence="3" type="ORF">K8V81_05745</name>
</gene>
<dbReference type="AlphaFoldDB" id="A0A921MWF4"/>
<evidence type="ECO:0000313" key="4">
    <source>
        <dbReference type="Proteomes" id="UP000742460"/>
    </source>
</evidence>
<reference evidence="3" key="1">
    <citation type="journal article" date="2021" name="PeerJ">
        <title>Extensive microbial diversity within the chicken gut microbiome revealed by metagenomics and culture.</title>
        <authorList>
            <person name="Gilroy R."/>
            <person name="Ravi A."/>
            <person name="Getino M."/>
            <person name="Pursley I."/>
            <person name="Horton D.L."/>
            <person name="Alikhan N.F."/>
            <person name="Baker D."/>
            <person name="Gharbi K."/>
            <person name="Hall N."/>
            <person name="Watson M."/>
            <person name="Adriaenssens E.M."/>
            <person name="Foster-Nyarko E."/>
            <person name="Jarju S."/>
            <person name="Secka A."/>
            <person name="Antonio M."/>
            <person name="Oren A."/>
            <person name="Chaudhuri R.R."/>
            <person name="La Ragione R."/>
            <person name="Hildebrand F."/>
            <person name="Pallen M.J."/>
        </authorList>
    </citation>
    <scope>NUCLEOTIDE SEQUENCE</scope>
    <source>
        <strain evidence="3">ChiGjej5B5-22894</strain>
    </source>
</reference>
<organism evidence="3 4">
    <name type="scientific">Brachybacterium massiliense</name>
    <dbReference type="NCBI Taxonomy" id="1755098"/>
    <lineage>
        <taxon>Bacteria</taxon>
        <taxon>Bacillati</taxon>
        <taxon>Actinomycetota</taxon>
        <taxon>Actinomycetes</taxon>
        <taxon>Micrococcales</taxon>
        <taxon>Dermabacteraceae</taxon>
        <taxon>Brachybacterium</taxon>
    </lineage>
</organism>
<feature type="transmembrane region" description="Helical" evidence="2">
    <location>
        <begin position="53"/>
        <end position="71"/>
    </location>
</feature>
<dbReference type="Proteomes" id="UP000742460">
    <property type="component" value="Unassembled WGS sequence"/>
</dbReference>
<evidence type="ECO:0000256" key="1">
    <source>
        <dbReference type="SAM" id="MobiDB-lite"/>
    </source>
</evidence>
<feature type="region of interest" description="Disordered" evidence="1">
    <location>
        <begin position="1"/>
        <end position="24"/>
    </location>
</feature>
<evidence type="ECO:0000313" key="3">
    <source>
        <dbReference type="EMBL" id="HJG91211.1"/>
    </source>
</evidence>
<keyword evidence="2" id="KW-1133">Transmembrane helix</keyword>
<accession>A0A921MWF4</accession>
<keyword evidence="2" id="KW-0472">Membrane</keyword>
<feature type="transmembrane region" description="Helical" evidence="2">
    <location>
        <begin position="28"/>
        <end position="46"/>
    </location>
</feature>
<evidence type="ECO:0000256" key="2">
    <source>
        <dbReference type="SAM" id="Phobius"/>
    </source>
</evidence>